<name>A0A2S9K703_9BURK</name>
<organism evidence="2 3">
    <name type="scientific">Malikia granosa</name>
    <dbReference type="NCBI Taxonomy" id="263067"/>
    <lineage>
        <taxon>Bacteria</taxon>
        <taxon>Pseudomonadati</taxon>
        <taxon>Pseudomonadota</taxon>
        <taxon>Betaproteobacteria</taxon>
        <taxon>Burkholderiales</taxon>
        <taxon>Comamonadaceae</taxon>
        <taxon>Malikia</taxon>
    </lineage>
</organism>
<evidence type="ECO:0000313" key="3">
    <source>
        <dbReference type="Proteomes" id="UP000238589"/>
    </source>
</evidence>
<dbReference type="PANTHER" id="PTHR34846:SF11">
    <property type="entry name" value="4-CARBOXYMUCONOLACTONE DECARBOXYLASE FAMILY PROTEIN (AFU_ORTHOLOGUE AFUA_6G11590)"/>
    <property type="match status" value="1"/>
</dbReference>
<keyword evidence="1" id="KW-0812">Transmembrane</keyword>
<evidence type="ECO:0000256" key="1">
    <source>
        <dbReference type="SAM" id="Phobius"/>
    </source>
</evidence>
<dbReference type="PANTHER" id="PTHR34846">
    <property type="entry name" value="4-CARBOXYMUCONOLACTONE DECARBOXYLASE FAMILY PROTEIN (AFU_ORTHOLOGUE AFUA_6G11590)"/>
    <property type="match status" value="1"/>
</dbReference>
<dbReference type="OrthoDB" id="5987308at2"/>
<protein>
    <submittedName>
        <fullName evidence="2">4-carboxymuconolactone decarboxylase</fullName>
    </submittedName>
</protein>
<accession>A0A2S9K703</accession>
<dbReference type="Gene3D" id="1.20.1290.10">
    <property type="entry name" value="AhpD-like"/>
    <property type="match status" value="1"/>
</dbReference>
<dbReference type="AlphaFoldDB" id="A0A2S9K703"/>
<sequence length="174" mass="18966">MQSRLPLPETSRFDAAQRAVHDSILSTRGNLSGPFLAWMHSPALASPAEKLGAFCRYQTGFALVESELLILCVAAHFHCPGEQQIHEPIALQAGLSPEAIANIRAAASPVLTDERQRLLHRLATELLATHRIGDALYRQGIAAFGERGMVELVGIVGYYAFVAMTLNAFEMRLA</sequence>
<dbReference type="InterPro" id="IPR029032">
    <property type="entry name" value="AhpD-like"/>
</dbReference>
<keyword evidence="1" id="KW-0472">Membrane</keyword>
<dbReference type="RefSeq" id="WP_105747516.1">
    <property type="nucleotide sequence ID" value="NZ_PVLQ01000015.1"/>
</dbReference>
<dbReference type="SUPFAM" id="SSF69118">
    <property type="entry name" value="AhpD-like"/>
    <property type="match status" value="1"/>
</dbReference>
<dbReference type="EMBL" id="PVLQ01000015">
    <property type="protein sequence ID" value="PRD66211.1"/>
    <property type="molecule type" value="Genomic_DNA"/>
</dbReference>
<evidence type="ECO:0000313" key="2">
    <source>
        <dbReference type="EMBL" id="PRD66211.1"/>
    </source>
</evidence>
<proteinExistence type="predicted"/>
<comment type="caution">
    <text evidence="2">The sequence shown here is derived from an EMBL/GenBank/DDBJ whole genome shotgun (WGS) entry which is preliminary data.</text>
</comment>
<keyword evidence="3" id="KW-1185">Reference proteome</keyword>
<gene>
    <name evidence="2" type="ORF">C6P64_05095</name>
</gene>
<reference evidence="2 3" key="1">
    <citation type="submission" date="2018-03" db="EMBL/GenBank/DDBJ databases">
        <title>Comparative genomics illustrates the genes involved in a hyperalkaliphilic mechanisms of Serpentinomonas isolated from highly-alkaline calcium-rich serpentinized springs.</title>
        <authorList>
            <person name="Suzuki S."/>
            <person name="Ishii S."/>
            <person name="Walworth N."/>
            <person name="Bird L."/>
            <person name="Kuenen J.G."/>
            <person name="Nealson K.H."/>
        </authorList>
    </citation>
    <scope>NUCLEOTIDE SEQUENCE [LARGE SCALE GENOMIC DNA]</scope>
    <source>
        <strain evidence="2 3">P1</strain>
    </source>
</reference>
<dbReference type="Proteomes" id="UP000238589">
    <property type="component" value="Unassembled WGS sequence"/>
</dbReference>
<keyword evidence="1" id="KW-1133">Transmembrane helix</keyword>
<feature type="transmembrane region" description="Helical" evidence="1">
    <location>
        <begin position="148"/>
        <end position="169"/>
    </location>
</feature>